<dbReference type="KEGG" id="kpf:IX53_04470"/>
<protein>
    <submittedName>
        <fullName evidence="1">Uncharacterized protein</fullName>
    </submittedName>
</protein>
<dbReference type="EMBL" id="CP011232">
    <property type="protein sequence ID" value="AKI97187.1"/>
    <property type="molecule type" value="Genomic_DNA"/>
</dbReference>
<gene>
    <name evidence="1" type="ORF">IX53_04470</name>
</gene>
<dbReference type="Proteomes" id="UP000035159">
    <property type="component" value="Chromosome"/>
</dbReference>
<accession>A0A0G2Z6K4</accession>
<organism evidence="1 2">
    <name type="scientific">Kosmotoga pacifica</name>
    <dbReference type="NCBI Taxonomy" id="1330330"/>
    <lineage>
        <taxon>Bacteria</taxon>
        <taxon>Thermotogati</taxon>
        <taxon>Thermotogota</taxon>
        <taxon>Thermotogae</taxon>
        <taxon>Kosmotogales</taxon>
        <taxon>Kosmotogaceae</taxon>
        <taxon>Kosmotoga</taxon>
    </lineage>
</organism>
<name>A0A0G2Z6K4_9BACT</name>
<sequence length="231" mass="26870">MKKLWVLILILLETLVFTVDFDPLTLFLERLSLEKSVSFQAVIEFSLIDTSDGTETKVEFELGIKFLSMDFSDWYLEIVEPEELSGIAFGYLEREGVLFSIVDGNPWKQYRTADDFTLLGNFLRGFFGGLSDPKNFDWKKEKGTEGVIYYITPNESKLRFMGLLRGGGYIPNVMKITIGFAMKEGRFPFPEFILLMDRLERESVRIKLQDFSFGVQENFFNELRESYYSTF</sequence>
<dbReference type="PATRIC" id="fig|1330330.3.peg.898"/>
<dbReference type="RefSeq" id="WP_047754321.1">
    <property type="nucleotide sequence ID" value="NZ_CAJUHA010000008.1"/>
</dbReference>
<reference evidence="1 2" key="1">
    <citation type="submission" date="2015-04" db="EMBL/GenBank/DDBJ databases">
        <title>Complete Genome Sequence of Kosmotoga pacifica SLHLJ1.</title>
        <authorList>
            <person name="Jiang L.J."/>
            <person name="Shao Z.Z."/>
            <person name="Jebbar M."/>
        </authorList>
    </citation>
    <scope>NUCLEOTIDE SEQUENCE [LARGE SCALE GENOMIC DNA]</scope>
    <source>
        <strain evidence="1 2">SLHLJ1</strain>
    </source>
</reference>
<proteinExistence type="predicted"/>
<dbReference type="AlphaFoldDB" id="A0A0G2Z6K4"/>
<keyword evidence="2" id="KW-1185">Reference proteome</keyword>
<dbReference type="OrthoDB" id="44413at2"/>
<evidence type="ECO:0000313" key="2">
    <source>
        <dbReference type="Proteomes" id="UP000035159"/>
    </source>
</evidence>
<evidence type="ECO:0000313" key="1">
    <source>
        <dbReference type="EMBL" id="AKI97187.1"/>
    </source>
</evidence>